<reference evidence="1 2" key="1">
    <citation type="submission" date="2024-11" db="EMBL/GenBank/DDBJ databases">
        <title>Adaptive evolution of stress response genes in parasites aligns with host niche diversity.</title>
        <authorList>
            <person name="Hahn C."/>
            <person name="Resl P."/>
        </authorList>
    </citation>
    <scope>NUCLEOTIDE SEQUENCE [LARGE SCALE GENOMIC DNA]</scope>
    <source>
        <strain evidence="1">EGGRZ-B1_66</strain>
        <tissue evidence="1">Body</tissue>
    </source>
</reference>
<evidence type="ECO:0000313" key="2">
    <source>
        <dbReference type="Proteomes" id="UP001626550"/>
    </source>
</evidence>
<evidence type="ECO:0000313" key="1">
    <source>
        <dbReference type="EMBL" id="KAL3317619.1"/>
    </source>
</evidence>
<name>A0ABD2QDJ6_9PLAT</name>
<protein>
    <recommendedName>
        <fullName evidence="3">MAM domain-containing protein</fullName>
    </recommendedName>
</protein>
<comment type="caution">
    <text evidence="1">The sequence shown here is derived from an EMBL/GenBank/DDBJ whole genome shotgun (WGS) entry which is preliminary data.</text>
</comment>
<dbReference type="Gene3D" id="2.60.120.200">
    <property type="match status" value="1"/>
</dbReference>
<dbReference type="AlphaFoldDB" id="A0ABD2QDJ6"/>
<gene>
    <name evidence="1" type="ORF">Ciccas_003728</name>
</gene>
<proteinExistence type="predicted"/>
<dbReference type="EMBL" id="JBJKFK010000354">
    <property type="protein sequence ID" value="KAL3317619.1"/>
    <property type="molecule type" value="Genomic_DNA"/>
</dbReference>
<sequence length="128" mass="14211">MSCVVTVMRQFVHVRVASGLRFVLLESEGEDGLSFPAKEAVDCDFEQMTQCEWKPDPRDETGKWRTVASPLEGHGFVSCLSPRTARLATFVRLWSSYIESHSLACLTFSVLVHAPPSSKLAILRHSSG</sequence>
<accession>A0ABD2QDJ6</accession>
<keyword evidence="2" id="KW-1185">Reference proteome</keyword>
<organism evidence="1 2">
    <name type="scientific">Cichlidogyrus casuarinus</name>
    <dbReference type="NCBI Taxonomy" id="1844966"/>
    <lineage>
        <taxon>Eukaryota</taxon>
        <taxon>Metazoa</taxon>
        <taxon>Spiralia</taxon>
        <taxon>Lophotrochozoa</taxon>
        <taxon>Platyhelminthes</taxon>
        <taxon>Monogenea</taxon>
        <taxon>Monopisthocotylea</taxon>
        <taxon>Dactylogyridea</taxon>
        <taxon>Ancyrocephalidae</taxon>
        <taxon>Cichlidogyrus</taxon>
    </lineage>
</organism>
<dbReference type="Proteomes" id="UP001626550">
    <property type="component" value="Unassembled WGS sequence"/>
</dbReference>
<evidence type="ECO:0008006" key="3">
    <source>
        <dbReference type="Google" id="ProtNLM"/>
    </source>
</evidence>